<evidence type="ECO:0008006" key="3">
    <source>
        <dbReference type="Google" id="ProtNLM"/>
    </source>
</evidence>
<evidence type="ECO:0000313" key="2">
    <source>
        <dbReference type="Proteomes" id="UP001300692"/>
    </source>
</evidence>
<accession>A0ABT3CSZ5</accession>
<protein>
    <recommendedName>
        <fullName evidence="3">Glycosyl transferase family 2</fullName>
    </recommendedName>
</protein>
<sequence>MRRFVSEILRLFQVRITQPSYWVKKIQEKERSNAVISLSILPTRFKGLTPTLNSLTDQSVLPEKIILNLPKAFERDKAEYDIPDYVLNHPLVEINWIEKDLGPATKLLPTLDLYKEEPDKLIIVLDDDQIYPRGMVENYIANSKQLPDAAMTLSGWTVPKSFDHKDKEQLYGGIVRFYRKDNSVTKPVRVDCLQGAASFAVKPKLFDARVFDFANAPREAFFVDDIWVSGNLSRNQSPVYVVPAPFRFGRFVSLRQSTKMGLSSTVNSDNTNNNTLYKYFDNVWWSLNK</sequence>
<name>A0ABT3CSZ5_9BACT</name>
<dbReference type="EMBL" id="JAOYOD010000001">
    <property type="protein sequence ID" value="MCV9386826.1"/>
    <property type="molecule type" value="Genomic_DNA"/>
</dbReference>
<proteinExistence type="predicted"/>
<gene>
    <name evidence="1" type="ORF">N7U62_09145</name>
</gene>
<reference evidence="1 2" key="1">
    <citation type="submission" date="2022-10" db="EMBL/GenBank/DDBJ databases">
        <title>Comparative genomics and taxonomic characterization of three novel marine species of genus Reichenbachiella exhibiting antioxidant and polysaccharide degradation activities.</title>
        <authorList>
            <person name="Muhammad N."/>
            <person name="Lee Y.-J."/>
            <person name="Ko J."/>
            <person name="Kim S.-G."/>
        </authorList>
    </citation>
    <scope>NUCLEOTIDE SEQUENCE [LARGE SCALE GENOMIC DNA]</scope>
    <source>
        <strain evidence="1 2">ABR2-5</strain>
    </source>
</reference>
<evidence type="ECO:0000313" key="1">
    <source>
        <dbReference type="EMBL" id="MCV9386826.1"/>
    </source>
</evidence>
<dbReference type="Proteomes" id="UP001300692">
    <property type="component" value="Unassembled WGS sequence"/>
</dbReference>
<comment type="caution">
    <text evidence="1">The sequence shown here is derived from an EMBL/GenBank/DDBJ whole genome shotgun (WGS) entry which is preliminary data.</text>
</comment>
<organism evidence="1 2">
    <name type="scientific">Reichenbachiella ulvae</name>
    <dbReference type="NCBI Taxonomy" id="2980104"/>
    <lineage>
        <taxon>Bacteria</taxon>
        <taxon>Pseudomonadati</taxon>
        <taxon>Bacteroidota</taxon>
        <taxon>Cytophagia</taxon>
        <taxon>Cytophagales</taxon>
        <taxon>Reichenbachiellaceae</taxon>
        <taxon>Reichenbachiella</taxon>
    </lineage>
</organism>
<keyword evidence="2" id="KW-1185">Reference proteome</keyword>
<dbReference type="RefSeq" id="WP_264137659.1">
    <property type="nucleotide sequence ID" value="NZ_JAOYOD010000001.1"/>
</dbReference>